<sequence>MISHKYKFIFVHISRTGGTSIEDVFSKDEVPPGEKHKTAVAIRTIVGESVWENYFKFTFVRNPYDRMISYYLWRKSKHWGWDAKNKTFKEWLEFIETYRQSKVGPIKTPVFHLAIQQQFDQISDGEKVILDFVGRFESIQNDFDKICGILHVTYKELAHINMLERNHYSKYYDRKTRLLVQKLYKKDIDHFNYKFEKK</sequence>
<dbReference type="Pfam" id="PF03567">
    <property type="entry name" value="Sulfotransfer_2"/>
    <property type="match status" value="1"/>
</dbReference>
<dbReference type="SUPFAM" id="SSF52540">
    <property type="entry name" value="P-loop containing nucleoside triphosphate hydrolases"/>
    <property type="match status" value="1"/>
</dbReference>
<proteinExistence type="predicted"/>
<dbReference type="STRING" id="1802521.A2893_03210"/>
<dbReference type="AlphaFoldDB" id="A0A1F8BJB2"/>
<evidence type="ECO:0008006" key="3">
    <source>
        <dbReference type="Google" id="ProtNLM"/>
    </source>
</evidence>
<protein>
    <recommendedName>
        <fullName evidence="3">Sulfotransferase family protein</fullName>
    </recommendedName>
</protein>
<dbReference type="InterPro" id="IPR027417">
    <property type="entry name" value="P-loop_NTPase"/>
</dbReference>
<dbReference type="GO" id="GO:0016020">
    <property type="term" value="C:membrane"/>
    <property type="evidence" value="ECO:0007669"/>
    <property type="project" value="InterPro"/>
</dbReference>
<dbReference type="GO" id="GO:0008146">
    <property type="term" value="F:sulfotransferase activity"/>
    <property type="evidence" value="ECO:0007669"/>
    <property type="project" value="InterPro"/>
</dbReference>
<reference evidence="1 2" key="1">
    <citation type="journal article" date="2016" name="Nat. Commun.">
        <title>Thousands of microbial genomes shed light on interconnected biogeochemical processes in an aquifer system.</title>
        <authorList>
            <person name="Anantharaman K."/>
            <person name="Brown C.T."/>
            <person name="Hug L.A."/>
            <person name="Sharon I."/>
            <person name="Castelle C.J."/>
            <person name="Probst A.J."/>
            <person name="Thomas B.C."/>
            <person name="Singh A."/>
            <person name="Wilkins M.J."/>
            <person name="Karaoz U."/>
            <person name="Brodie E.L."/>
            <person name="Williams K.H."/>
            <person name="Hubbard S.S."/>
            <person name="Banfield J.F."/>
        </authorList>
    </citation>
    <scope>NUCLEOTIDE SEQUENCE [LARGE SCALE GENOMIC DNA]</scope>
</reference>
<comment type="caution">
    <text evidence="1">The sequence shown here is derived from an EMBL/GenBank/DDBJ whole genome shotgun (WGS) entry which is preliminary data.</text>
</comment>
<evidence type="ECO:0000313" key="1">
    <source>
        <dbReference type="EMBL" id="OGM64113.1"/>
    </source>
</evidence>
<dbReference type="Gene3D" id="3.40.50.300">
    <property type="entry name" value="P-loop containing nucleotide triphosphate hydrolases"/>
    <property type="match status" value="1"/>
</dbReference>
<gene>
    <name evidence="1" type="ORF">A2893_03210</name>
</gene>
<name>A0A1F8BJB2_9BACT</name>
<dbReference type="InterPro" id="IPR005331">
    <property type="entry name" value="Sulfotransferase"/>
</dbReference>
<accession>A0A1F8BJB2</accession>
<organism evidence="1 2">
    <name type="scientific">Candidatus Woesebacteria bacterium RIFCSPLOWO2_01_FULL_39_25</name>
    <dbReference type="NCBI Taxonomy" id="1802521"/>
    <lineage>
        <taxon>Bacteria</taxon>
        <taxon>Candidatus Woeseibacteriota</taxon>
    </lineage>
</organism>
<dbReference type="EMBL" id="MGHH01000013">
    <property type="protein sequence ID" value="OGM64113.1"/>
    <property type="molecule type" value="Genomic_DNA"/>
</dbReference>
<evidence type="ECO:0000313" key="2">
    <source>
        <dbReference type="Proteomes" id="UP000176725"/>
    </source>
</evidence>
<dbReference type="Proteomes" id="UP000176725">
    <property type="component" value="Unassembled WGS sequence"/>
</dbReference>